<sequence>MFIPLDTCTDEFSEEAAAFGYCPVCGVTHSLPYGAAKFYAHKLRQELEAKGDMLLAIPDGVAEQQELQARLDALAGNSRYSTDYLWGKALGQMLGIMVCRKQDGTVGIVRAFSGQYDRVYEIPGWAPPVMDLVRYNAVNSAGNKIVNEYTDRINILAPSEKALLQQLKQERKARSRSLMNELYALYILGNFKGEKKPLKEVFHSKQGMRTGTADCCAPKLIHYAQQNQLTPLGIAEFFYGAENKSQTRQHGMFYEACEEKCQPILGFMLCGLQ</sequence>
<evidence type="ECO:0000313" key="2">
    <source>
        <dbReference type="EMBL" id="SHI95289.1"/>
    </source>
</evidence>
<evidence type="ECO:0000313" key="1">
    <source>
        <dbReference type="EMBL" id="MEZ6852457.1"/>
    </source>
</evidence>
<keyword evidence="4" id="KW-1185">Reference proteome</keyword>
<dbReference type="EMBL" id="JBFSOO010000002">
    <property type="protein sequence ID" value="MEZ6852457.1"/>
    <property type="molecule type" value="Genomic_DNA"/>
</dbReference>
<proteinExistence type="predicted"/>
<protein>
    <submittedName>
        <fullName evidence="2">Uncharacterized protein</fullName>
    </submittedName>
</protein>
<reference evidence="2 3" key="1">
    <citation type="submission" date="2016-11" db="EMBL/GenBank/DDBJ databases">
        <authorList>
            <person name="Varghese N."/>
            <person name="Submissions S."/>
        </authorList>
    </citation>
    <scope>NUCLEOTIDE SEQUENCE [LARGE SCALE GENOMIC DNA]</scope>
    <source>
        <strain evidence="2 3">DSM 17919</strain>
    </source>
</reference>
<accession>A0A8G2C9D9</accession>
<evidence type="ECO:0000313" key="3">
    <source>
        <dbReference type="Proteomes" id="UP000184001"/>
    </source>
</evidence>
<reference evidence="1 4" key="2">
    <citation type="submission" date="2024-07" db="EMBL/GenBank/DDBJ databases">
        <title>Active virus-host system and metabolic interactions in a Lokiarchaeon culture.</title>
        <authorList>
            <person name="Ponce Toledo R.I."/>
            <person name="Rodrigues Oliveira T."/>
            <person name="Schleper C."/>
        </authorList>
    </citation>
    <scope>NUCLEOTIDE SEQUENCE [LARGE SCALE GENOMIC DNA]</scope>
    <source>
        <strain evidence="1 4">B35</strain>
    </source>
</reference>
<dbReference type="Proteomes" id="UP001568358">
    <property type="component" value="Unassembled WGS sequence"/>
</dbReference>
<evidence type="ECO:0000313" key="4">
    <source>
        <dbReference type="Proteomes" id="UP001568358"/>
    </source>
</evidence>
<organism evidence="2 3">
    <name type="scientific">Halodesulfovibrio aestuarii</name>
    <dbReference type="NCBI Taxonomy" id="126333"/>
    <lineage>
        <taxon>Bacteria</taxon>
        <taxon>Pseudomonadati</taxon>
        <taxon>Thermodesulfobacteriota</taxon>
        <taxon>Desulfovibrionia</taxon>
        <taxon>Desulfovibrionales</taxon>
        <taxon>Desulfovibrionaceae</taxon>
        <taxon>Halodesulfovibrio</taxon>
    </lineage>
</organism>
<dbReference type="Proteomes" id="UP000184001">
    <property type="component" value="Unassembled WGS sequence"/>
</dbReference>
<dbReference type="AlphaFoldDB" id="A0A8G2C9D9"/>
<dbReference type="RefSeq" id="WP_020000858.1">
    <property type="nucleotide sequence ID" value="NZ_CP192219.1"/>
</dbReference>
<gene>
    <name evidence="1" type="ORF">AB2Z07_02730</name>
    <name evidence="2" type="ORF">SAMN05660830_01174</name>
</gene>
<comment type="caution">
    <text evidence="2">The sequence shown here is derived from an EMBL/GenBank/DDBJ whole genome shotgun (WGS) entry which is preliminary data.</text>
</comment>
<name>A0A8G2C9D9_9BACT</name>
<dbReference type="EMBL" id="FQZR01000003">
    <property type="protein sequence ID" value="SHI95289.1"/>
    <property type="molecule type" value="Genomic_DNA"/>
</dbReference>